<dbReference type="Pfam" id="PF04829">
    <property type="entry name" value="PT-VENN"/>
    <property type="match status" value="1"/>
</dbReference>
<proteinExistence type="predicted"/>
<feature type="compositionally biased region" description="Polar residues" evidence="5">
    <location>
        <begin position="1"/>
        <end position="12"/>
    </location>
</feature>
<keyword evidence="2" id="KW-0800">Toxin</keyword>
<evidence type="ECO:0000256" key="3">
    <source>
        <dbReference type="ARBA" id="ARBA00022913"/>
    </source>
</evidence>
<sequence>MDIARTQGQIRATNAGKAELAAKGEKEPGKGASKEDWAAYNEKLTNTSSYKTAQAEWGTGSAIQQGMQAATAAIQGLAGGNMAQALSGAAAPYLAEQIHQLAPDEASRAMAHAVVGAVTAYASGNSAAAGATGAVSGELMAQLVLERLYPGKKVSELSESEKQAISALGTLAAGLAGGVVGDSTADAVAGAQTGKNSAENNNLANVLAAAEKSKPGTIEKYEADKQSEIAKACSGGTPVSCQAMVAAAGTALAGPLLPGAALVTGGIGGGANAGIQYLANGEINPNDVIIATWIGAATAGTGFWGTVAANGVGGATSSYIKGDDPLQGGLINGAAAGLGYGAGKLTQGASDKVINPNWKNWEWVDMGMGISKPMPLDPLPGVLGNMGGSASTEYINDRLGKSLSDNSGDKK</sequence>
<dbReference type="GO" id="GO:0090729">
    <property type="term" value="F:toxin activity"/>
    <property type="evidence" value="ECO:0007669"/>
    <property type="project" value="UniProtKB-KW"/>
</dbReference>
<feature type="region of interest" description="Disordered" evidence="5">
    <location>
        <begin position="1"/>
        <end position="35"/>
    </location>
</feature>
<evidence type="ECO:0000259" key="6">
    <source>
        <dbReference type="Pfam" id="PF04829"/>
    </source>
</evidence>
<evidence type="ECO:0000256" key="4">
    <source>
        <dbReference type="ARBA" id="ARBA00023026"/>
    </source>
</evidence>
<feature type="domain" description="VENN motif-containing" evidence="6">
    <location>
        <begin position="154"/>
        <end position="203"/>
    </location>
</feature>
<dbReference type="KEGG" id="sof:NCTC11214_04566"/>
<protein>
    <submittedName>
        <fullName evidence="7">Possible hemagglutinin (DUF638)</fullName>
    </submittedName>
</protein>
<evidence type="ECO:0000256" key="2">
    <source>
        <dbReference type="ARBA" id="ARBA00022656"/>
    </source>
</evidence>
<dbReference type="InterPro" id="IPR006914">
    <property type="entry name" value="VENN_dom"/>
</dbReference>
<dbReference type="EMBL" id="LR134117">
    <property type="protein sequence ID" value="VDZ63638.1"/>
    <property type="molecule type" value="Genomic_DNA"/>
</dbReference>
<evidence type="ECO:0000256" key="1">
    <source>
        <dbReference type="ARBA" id="ARBA00004219"/>
    </source>
</evidence>
<reference evidence="7 8" key="1">
    <citation type="submission" date="2018-12" db="EMBL/GenBank/DDBJ databases">
        <authorList>
            <consortium name="Pathogen Informatics"/>
        </authorList>
    </citation>
    <scope>NUCLEOTIDE SEQUENCE [LARGE SCALE GENOMIC DNA]</scope>
    <source>
        <strain evidence="7 8">NCTC11214</strain>
    </source>
</reference>
<evidence type="ECO:0000313" key="8">
    <source>
        <dbReference type="Proteomes" id="UP000281391"/>
    </source>
</evidence>
<evidence type="ECO:0000313" key="7">
    <source>
        <dbReference type="EMBL" id="VDZ63638.1"/>
    </source>
</evidence>
<feature type="compositionally biased region" description="Basic and acidic residues" evidence="5">
    <location>
        <begin position="20"/>
        <end position="35"/>
    </location>
</feature>
<dbReference type="AlphaFoldDB" id="A0A447KZR9"/>
<accession>A0A447KZR9</accession>
<dbReference type="Proteomes" id="UP000281391">
    <property type="component" value="Chromosome"/>
</dbReference>
<evidence type="ECO:0000256" key="5">
    <source>
        <dbReference type="SAM" id="MobiDB-lite"/>
    </source>
</evidence>
<dbReference type="RefSeq" id="WP_088499685.1">
    <property type="nucleotide sequence ID" value="NZ_LR134117.1"/>
</dbReference>
<comment type="subcellular location">
    <subcellularLocation>
        <location evidence="1">Target cell</location>
        <location evidence="1">Target cell cytoplasm</location>
    </subcellularLocation>
</comment>
<gene>
    <name evidence="7" type="ORF">NCTC11214_04566</name>
</gene>
<organism evidence="7 8">
    <name type="scientific">Serratia odorifera</name>
    <dbReference type="NCBI Taxonomy" id="618"/>
    <lineage>
        <taxon>Bacteria</taxon>
        <taxon>Pseudomonadati</taxon>
        <taxon>Pseudomonadota</taxon>
        <taxon>Gammaproteobacteria</taxon>
        <taxon>Enterobacterales</taxon>
        <taxon>Yersiniaceae</taxon>
        <taxon>Serratia</taxon>
    </lineage>
</organism>
<name>A0A447KZR9_SEROD</name>
<keyword evidence="4" id="KW-0843">Virulence</keyword>
<keyword evidence="3" id="KW-1266">Target cell cytoplasm</keyword>